<feature type="compositionally biased region" description="Basic and acidic residues" evidence="1">
    <location>
        <begin position="445"/>
        <end position="464"/>
    </location>
</feature>
<feature type="domain" description="Flagellar hook-length control protein-like C-terminal" evidence="2">
    <location>
        <begin position="351"/>
        <end position="420"/>
    </location>
</feature>
<dbReference type="OrthoDB" id="7478760at2"/>
<reference evidence="3 4" key="1">
    <citation type="journal article" date="2015" name="J. Microbiol.">
        <title>Sphingosinicella ginsenosidimutans sp. nov., with ginsenoside converting activity.</title>
        <authorList>
            <person name="Kim J.K."/>
            <person name="Kang M.S."/>
            <person name="Park S.C."/>
            <person name="Kim K.M."/>
            <person name="Choi K."/>
            <person name="Yoon M.H."/>
            <person name="Im W.T."/>
        </authorList>
    </citation>
    <scope>NUCLEOTIDE SEQUENCE [LARGE SCALE GENOMIC DNA]</scope>
    <source>
        <strain evidence="3 4">BS-11</strain>
    </source>
</reference>
<dbReference type="Proteomes" id="UP000321249">
    <property type="component" value="Unassembled WGS sequence"/>
</dbReference>
<dbReference type="Pfam" id="PF02120">
    <property type="entry name" value="Flg_hook"/>
    <property type="match status" value="1"/>
</dbReference>
<organism evidence="3 4">
    <name type="scientific">Allosphingosinicella ginsenosidimutans</name>
    <dbReference type="NCBI Taxonomy" id="1176539"/>
    <lineage>
        <taxon>Bacteria</taxon>
        <taxon>Pseudomonadati</taxon>
        <taxon>Pseudomonadota</taxon>
        <taxon>Alphaproteobacteria</taxon>
        <taxon>Sphingomonadales</taxon>
        <taxon>Sphingomonadaceae</taxon>
        <taxon>Allosphingosinicella</taxon>
    </lineage>
</organism>
<name>A0A5C6TTT5_9SPHN</name>
<evidence type="ECO:0000259" key="2">
    <source>
        <dbReference type="Pfam" id="PF02120"/>
    </source>
</evidence>
<dbReference type="EMBL" id="VOQQ01000001">
    <property type="protein sequence ID" value="TXC63792.1"/>
    <property type="molecule type" value="Genomic_DNA"/>
</dbReference>
<feature type="region of interest" description="Disordered" evidence="1">
    <location>
        <begin position="1"/>
        <end position="29"/>
    </location>
</feature>
<feature type="region of interest" description="Disordered" evidence="1">
    <location>
        <begin position="125"/>
        <end position="160"/>
    </location>
</feature>
<feature type="region of interest" description="Disordered" evidence="1">
    <location>
        <begin position="185"/>
        <end position="316"/>
    </location>
</feature>
<proteinExistence type="predicted"/>
<dbReference type="AlphaFoldDB" id="A0A5C6TTT5"/>
<feature type="compositionally biased region" description="Low complexity" evidence="1">
    <location>
        <begin position="185"/>
        <end position="197"/>
    </location>
</feature>
<feature type="region of interest" description="Disordered" evidence="1">
    <location>
        <begin position="413"/>
        <end position="464"/>
    </location>
</feature>
<gene>
    <name evidence="3" type="ORF">FRZ32_09045</name>
</gene>
<dbReference type="RefSeq" id="WP_147043199.1">
    <property type="nucleotide sequence ID" value="NZ_BAABIR010000004.1"/>
</dbReference>
<dbReference type="InterPro" id="IPR021136">
    <property type="entry name" value="Flagellar_hook_control-like_C"/>
</dbReference>
<feature type="region of interest" description="Disordered" evidence="1">
    <location>
        <begin position="71"/>
        <end position="111"/>
    </location>
</feature>
<feature type="compositionally biased region" description="Basic and acidic residues" evidence="1">
    <location>
        <begin position="142"/>
        <end position="154"/>
    </location>
</feature>
<feature type="compositionally biased region" description="Low complexity" evidence="1">
    <location>
        <begin position="257"/>
        <end position="287"/>
    </location>
</feature>
<keyword evidence="4" id="KW-1185">Reference proteome</keyword>
<dbReference type="CDD" id="cd17470">
    <property type="entry name" value="T3SS_Flik_C"/>
    <property type="match status" value="1"/>
</dbReference>
<dbReference type="InterPro" id="IPR038610">
    <property type="entry name" value="FliK-like_C_sf"/>
</dbReference>
<evidence type="ECO:0000313" key="3">
    <source>
        <dbReference type="EMBL" id="TXC63792.1"/>
    </source>
</evidence>
<accession>A0A5C6TTT5</accession>
<sequence length="464" mass="46644">MASVPNMRPTAGIPAGEGKAPADGEAGTANSPFATLLAIGAPKAADAPAQAPAPGAAATLLAALREALAGGRTPTATAGEADASPAPTDDSDEKAGSGADDSVAPDDLVPLIEAQNAAPVIVTPVQVTPAAPPPPSDIPAEPDAKASPRVDGRPMRASGHPGRVEIAAAPQAPILAAPLPATVTAPEPAASAETQAPIEAAVSGDAPPAKTAEKIAPRANAEAGKIKDADPKPAGPPPLPSAPVLHARDTAPKVESAPAAPALAEAEKPAQAAQAAPQPTAPNPFTALQAALGTLAERGPDPARPAGGPDNRAEAPIAERVMGHQLDLARDSLWLDRLARDIASSADADGPMRFKLHPETLGQMRVELSQGERGTSVRLTVETEAARAVIADAQPKLVAEARAQGVRIAETHVDLAGGSGGQASSDPRRHEAAREPVFVRTAPDAADRVEPEGQSRRGRGERYA</sequence>
<comment type="caution">
    <text evidence="3">The sequence shown here is derived from an EMBL/GenBank/DDBJ whole genome shotgun (WGS) entry which is preliminary data.</text>
</comment>
<evidence type="ECO:0000256" key="1">
    <source>
        <dbReference type="SAM" id="MobiDB-lite"/>
    </source>
</evidence>
<protein>
    <recommendedName>
        <fullName evidence="2">Flagellar hook-length control protein-like C-terminal domain-containing protein</fullName>
    </recommendedName>
</protein>
<evidence type="ECO:0000313" key="4">
    <source>
        <dbReference type="Proteomes" id="UP000321249"/>
    </source>
</evidence>
<dbReference type="Gene3D" id="3.30.750.140">
    <property type="match status" value="1"/>
</dbReference>